<dbReference type="Proteomes" id="UP001234297">
    <property type="component" value="Chromosome 6"/>
</dbReference>
<protein>
    <submittedName>
        <fullName evidence="1">Uncharacterized protein</fullName>
    </submittedName>
</protein>
<proteinExistence type="predicted"/>
<comment type="caution">
    <text evidence="1">The sequence shown here is derived from an EMBL/GenBank/DDBJ whole genome shotgun (WGS) entry which is preliminary data.</text>
</comment>
<evidence type="ECO:0000313" key="1">
    <source>
        <dbReference type="EMBL" id="KAJ8626507.1"/>
    </source>
</evidence>
<reference evidence="1 2" key="1">
    <citation type="journal article" date="2022" name="Hortic Res">
        <title>A haplotype resolved chromosomal level avocado genome allows analysis of novel avocado genes.</title>
        <authorList>
            <person name="Nath O."/>
            <person name="Fletcher S.J."/>
            <person name="Hayward A."/>
            <person name="Shaw L.M."/>
            <person name="Masouleh A.K."/>
            <person name="Furtado A."/>
            <person name="Henry R.J."/>
            <person name="Mitter N."/>
        </authorList>
    </citation>
    <scope>NUCLEOTIDE SEQUENCE [LARGE SCALE GENOMIC DNA]</scope>
    <source>
        <strain evidence="2">cv. Hass</strain>
    </source>
</reference>
<sequence length="131" mass="15109">MSQTLASHCRRGTIWLLVFSTGPHITKDNRATMEEGHCRPHITEEEEDRKRRRRSFHVSYCKTRRGEEGGNSRQQLDFLSQMETIPSLFAGQANLVSFLCSLAKEDSPVSSTLPLFHRRRGRRGRNDSNSY</sequence>
<organism evidence="1 2">
    <name type="scientific">Persea americana</name>
    <name type="common">Avocado</name>
    <dbReference type="NCBI Taxonomy" id="3435"/>
    <lineage>
        <taxon>Eukaryota</taxon>
        <taxon>Viridiplantae</taxon>
        <taxon>Streptophyta</taxon>
        <taxon>Embryophyta</taxon>
        <taxon>Tracheophyta</taxon>
        <taxon>Spermatophyta</taxon>
        <taxon>Magnoliopsida</taxon>
        <taxon>Magnoliidae</taxon>
        <taxon>Laurales</taxon>
        <taxon>Lauraceae</taxon>
        <taxon>Persea</taxon>
    </lineage>
</organism>
<evidence type="ECO:0000313" key="2">
    <source>
        <dbReference type="Proteomes" id="UP001234297"/>
    </source>
</evidence>
<dbReference type="EMBL" id="CM056814">
    <property type="protein sequence ID" value="KAJ8626507.1"/>
    <property type="molecule type" value="Genomic_DNA"/>
</dbReference>
<name>A0ACC2L091_PERAE</name>
<accession>A0ACC2L091</accession>
<keyword evidence="2" id="KW-1185">Reference proteome</keyword>
<gene>
    <name evidence="1" type="ORF">MRB53_019814</name>
</gene>